<feature type="region of interest" description="Disordered" evidence="2">
    <location>
        <begin position="109"/>
        <end position="155"/>
    </location>
</feature>
<gene>
    <name evidence="4" type="ORF">MSP1401_LOCUS7194</name>
</gene>
<dbReference type="SUPFAM" id="SSF47769">
    <property type="entry name" value="SAM/Pointed domain"/>
    <property type="match status" value="1"/>
</dbReference>
<protein>
    <recommendedName>
        <fullName evidence="3">SAM domain-containing protein</fullName>
    </recommendedName>
</protein>
<dbReference type="EMBL" id="HBEN01008664">
    <property type="protein sequence ID" value="CAD8442062.1"/>
    <property type="molecule type" value="Transcribed_RNA"/>
</dbReference>
<dbReference type="PROSITE" id="PS50105">
    <property type="entry name" value="SAM_DOMAIN"/>
    <property type="match status" value="1"/>
</dbReference>
<name>A0A7S0D2Z3_MICPS</name>
<dbReference type="AlphaFoldDB" id="A0A7S0D2Z3"/>
<feature type="region of interest" description="Disordered" evidence="2">
    <location>
        <begin position="1"/>
        <end position="24"/>
    </location>
</feature>
<dbReference type="SMART" id="SM00454">
    <property type="entry name" value="SAM"/>
    <property type="match status" value="1"/>
</dbReference>
<dbReference type="InterPro" id="IPR013761">
    <property type="entry name" value="SAM/pointed_sf"/>
</dbReference>
<sequence>MAKFKVKVGGAKKKPAQAKAGGMFPKGTPAVGKIQGGKKKVAAKSVLSRITGGGVGKAKPKSVSVVSRLGPLAAGSGAGKKNDLRARLANGPTVTRHAGARAIRVVSAIRSPPGKGPKGVKSDLRASLGGAQDRGRGGARTVMFGGSGAARGADGGTQRVGEFLRSLGLGKYVAKFQKEEIDAVALRRVTDKDLQTMGVPLGPRKKILAAKGSV</sequence>
<dbReference type="PANTHER" id="PTHR10627">
    <property type="entry name" value="SCP160"/>
    <property type="match status" value="1"/>
</dbReference>
<feature type="compositionally biased region" description="Basic residues" evidence="2">
    <location>
        <begin position="1"/>
        <end position="16"/>
    </location>
</feature>
<keyword evidence="1" id="KW-0677">Repeat</keyword>
<dbReference type="Gene3D" id="1.10.150.50">
    <property type="entry name" value="Transcription Factor, Ets-1"/>
    <property type="match status" value="1"/>
</dbReference>
<accession>A0A7S0D2Z3</accession>
<reference evidence="4" key="1">
    <citation type="submission" date="2021-01" db="EMBL/GenBank/DDBJ databases">
        <authorList>
            <person name="Corre E."/>
            <person name="Pelletier E."/>
            <person name="Niang G."/>
            <person name="Scheremetjew M."/>
            <person name="Finn R."/>
            <person name="Kale V."/>
            <person name="Holt S."/>
            <person name="Cochrane G."/>
            <person name="Meng A."/>
            <person name="Brown T."/>
            <person name="Cohen L."/>
        </authorList>
    </citation>
    <scope>NUCLEOTIDE SEQUENCE</scope>
    <source>
        <strain evidence="4">CCAC1681</strain>
    </source>
</reference>
<feature type="domain" description="SAM" evidence="3">
    <location>
        <begin position="155"/>
        <end position="199"/>
    </location>
</feature>
<dbReference type="PANTHER" id="PTHR10627:SF74">
    <property type="entry name" value="OS08G0526500 PROTEIN"/>
    <property type="match status" value="1"/>
</dbReference>
<dbReference type="Pfam" id="PF00536">
    <property type="entry name" value="SAM_1"/>
    <property type="match status" value="1"/>
</dbReference>
<evidence type="ECO:0000256" key="1">
    <source>
        <dbReference type="ARBA" id="ARBA00022737"/>
    </source>
</evidence>
<proteinExistence type="predicted"/>
<feature type="compositionally biased region" description="Gly residues" evidence="2">
    <location>
        <begin position="145"/>
        <end position="155"/>
    </location>
</feature>
<dbReference type="InterPro" id="IPR001660">
    <property type="entry name" value="SAM"/>
</dbReference>
<evidence type="ECO:0000256" key="2">
    <source>
        <dbReference type="SAM" id="MobiDB-lite"/>
    </source>
</evidence>
<evidence type="ECO:0000313" key="4">
    <source>
        <dbReference type="EMBL" id="CAD8442062.1"/>
    </source>
</evidence>
<organism evidence="4">
    <name type="scientific">Micromonas pusilla</name>
    <name type="common">Picoplanktonic green alga</name>
    <name type="synonym">Chromulina pusilla</name>
    <dbReference type="NCBI Taxonomy" id="38833"/>
    <lineage>
        <taxon>Eukaryota</taxon>
        <taxon>Viridiplantae</taxon>
        <taxon>Chlorophyta</taxon>
        <taxon>Mamiellophyceae</taxon>
        <taxon>Mamiellales</taxon>
        <taxon>Mamiellaceae</taxon>
        <taxon>Micromonas</taxon>
    </lineage>
</organism>
<evidence type="ECO:0000259" key="3">
    <source>
        <dbReference type="PROSITE" id="PS50105"/>
    </source>
</evidence>